<evidence type="ECO:0000313" key="1">
    <source>
        <dbReference type="EMBL" id="AIE97945.1"/>
    </source>
</evidence>
<dbReference type="AlphaFoldDB" id="A0A075G1Q1"/>
<dbReference type="EMBL" id="KF900520">
    <property type="protein sequence ID" value="AIE97945.1"/>
    <property type="molecule type" value="Genomic_DNA"/>
</dbReference>
<organism evidence="1">
    <name type="scientific">uncultured marine thaumarchaeote KM3_03_F11</name>
    <dbReference type="NCBI Taxonomy" id="1455961"/>
    <lineage>
        <taxon>Archaea</taxon>
        <taxon>Nitrososphaerota</taxon>
        <taxon>environmental samples</taxon>
    </lineage>
</organism>
<accession>A0A075G1Q1</accession>
<proteinExistence type="predicted"/>
<name>A0A075G1Q1_9ARCH</name>
<protein>
    <submittedName>
        <fullName evidence="1">Uncharacterized protein</fullName>
    </submittedName>
</protein>
<sequence length="75" mass="8517">MSGLVVYTNLFGHRPNPQYFISSEFAFRITSESQLHPQLHRLWCNFVGDSVCFLAINKSLARVSVATLHLPVKII</sequence>
<reference evidence="1" key="1">
    <citation type="journal article" date="2014" name="Genome Biol. Evol.">
        <title>Pangenome evidence for extensive interdomain horizontal transfer affecting lineage core and shell genes in uncultured planktonic thaumarchaeota and euryarchaeota.</title>
        <authorList>
            <person name="Deschamps P."/>
            <person name="Zivanovic Y."/>
            <person name="Moreira D."/>
            <person name="Rodriguez-Valera F."/>
            <person name="Lopez-Garcia P."/>
        </authorList>
    </citation>
    <scope>NUCLEOTIDE SEQUENCE</scope>
</reference>